<evidence type="ECO:0000313" key="2">
    <source>
        <dbReference type="Proteomes" id="UP000318571"/>
    </source>
</evidence>
<protein>
    <submittedName>
        <fullName evidence="1">Uncharacterized protein</fullName>
    </submittedName>
</protein>
<dbReference type="AlphaFoldDB" id="A0A553PFE6"/>
<evidence type="ECO:0000313" key="1">
    <source>
        <dbReference type="EMBL" id="TRY76415.1"/>
    </source>
</evidence>
<gene>
    <name evidence="1" type="ORF">TCAL_15942</name>
</gene>
<comment type="caution">
    <text evidence="1">The sequence shown here is derived from an EMBL/GenBank/DDBJ whole genome shotgun (WGS) entry which is preliminary data.</text>
</comment>
<proteinExistence type="predicted"/>
<dbReference type="EMBL" id="VCGU01000004">
    <property type="protein sequence ID" value="TRY76415.1"/>
    <property type="molecule type" value="Genomic_DNA"/>
</dbReference>
<accession>A0A553PFE6</accession>
<name>A0A553PFE6_TIGCA</name>
<sequence>MGQYLGCLKQLCINPKEARELVWGDSGGPPMFNNQQVGSLHSRLIVRVRRARWFWFLLLNTKDWICANTKALTDLLMILH</sequence>
<organism evidence="1 2">
    <name type="scientific">Tigriopus californicus</name>
    <name type="common">Marine copepod</name>
    <dbReference type="NCBI Taxonomy" id="6832"/>
    <lineage>
        <taxon>Eukaryota</taxon>
        <taxon>Metazoa</taxon>
        <taxon>Ecdysozoa</taxon>
        <taxon>Arthropoda</taxon>
        <taxon>Crustacea</taxon>
        <taxon>Multicrustacea</taxon>
        <taxon>Hexanauplia</taxon>
        <taxon>Copepoda</taxon>
        <taxon>Harpacticoida</taxon>
        <taxon>Harpacticidae</taxon>
        <taxon>Tigriopus</taxon>
    </lineage>
</organism>
<dbReference type="Proteomes" id="UP000318571">
    <property type="component" value="Chromosome 5"/>
</dbReference>
<keyword evidence="2" id="KW-1185">Reference proteome</keyword>
<reference evidence="1 2" key="1">
    <citation type="journal article" date="2018" name="Nat. Ecol. Evol.">
        <title>Genomic signatures of mitonuclear coevolution across populations of Tigriopus californicus.</title>
        <authorList>
            <person name="Barreto F.S."/>
            <person name="Watson E.T."/>
            <person name="Lima T.G."/>
            <person name="Willett C.S."/>
            <person name="Edmands S."/>
            <person name="Li W."/>
            <person name="Burton R.S."/>
        </authorList>
    </citation>
    <scope>NUCLEOTIDE SEQUENCE [LARGE SCALE GENOMIC DNA]</scope>
    <source>
        <strain evidence="1 2">San Diego</strain>
    </source>
</reference>